<feature type="compositionally biased region" description="Basic and acidic residues" evidence="1">
    <location>
        <begin position="276"/>
        <end position="297"/>
    </location>
</feature>
<name>A0ABV4XSU5_9CYAN</name>
<dbReference type="RefSeq" id="WP_413264435.1">
    <property type="nucleotide sequence ID" value="NZ_JBHFNR010000131.1"/>
</dbReference>
<gene>
    <name evidence="2" type="ORF">ACE1CI_17920</name>
</gene>
<protein>
    <submittedName>
        <fullName evidence="2">Uncharacterized protein</fullName>
    </submittedName>
</protein>
<reference evidence="2 3" key="1">
    <citation type="submission" date="2024-09" db="EMBL/GenBank/DDBJ databases">
        <title>Floridaenema gen nov. (Aerosakkonemataceae, Aerosakkonematales ord. nov., Cyanobacteria) from benthic tropical and subtropical fresh waters, with the description of four new species.</title>
        <authorList>
            <person name="Moretto J.A."/>
            <person name="Berthold D.E."/>
            <person name="Lefler F.W."/>
            <person name="Huang I.-S."/>
            <person name="Laughinghouse H. IV."/>
        </authorList>
    </citation>
    <scope>NUCLEOTIDE SEQUENCE [LARGE SCALE GENOMIC DNA]</scope>
    <source>
        <strain evidence="2 3">BLCC-F50</strain>
    </source>
</reference>
<comment type="caution">
    <text evidence="2">The sequence shown here is derived from an EMBL/GenBank/DDBJ whole genome shotgun (WGS) entry which is preliminary data.</text>
</comment>
<proteinExistence type="predicted"/>
<evidence type="ECO:0000256" key="1">
    <source>
        <dbReference type="SAM" id="MobiDB-lite"/>
    </source>
</evidence>
<accession>A0ABV4XSU5</accession>
<keyword evidence="3" id="KW-1185">Reference proteome</keyword>
<dbReference type="Proteomes" id="UP001576784">
    <property type="component" value="Unassembled WGS sequence"/>
</dbReference>
<sequence>MPGQQVNQINQQSKSQAPLVNWILQRAAVYSIADNEVKPNEEMESGTFRRSRFEHDFSQTPIHTGGLPIIQGMFWERIGDNHLKFHQEEVDHKIYKKLDEPTQPRPSSSSETQVESYPVYRRILLEDSSEKIDQSDDEYFDAIDEAYNEIDQSDDEYFDATDEGYDDLTRESPFLAHIMKHIFTPKDDGSFKRSRKDLINTLESIPLDLIPPSVKGLLEELRKNLKALETNNVALTKSQVRELNTDLDSQKLLEKLNNQVKDLIAKNPNPKNQGSGRDKNKERYAQRQQEKLQDRAKAQLLGTNITSIKTDSTESNSDNDADLPDQLHKTKTNLTTMTRSEVQQRNGVIGNIAKKGIKEVRNHQDGLVMVENYLTGQAADGRSGHAHMAGGSHTFMWDEQSGTILGIMPFHLDTKNTRHLKEGTKMKGRMLNKNDIVEIAIVDGQMYEVIPDN</sequence>
<dbReference type="EMBL" id="JBHFNR010000131">
    <property type="protein sequence ID" value="MFB2894791.1"/>
    <property type="molecule type" value="Genomic_DNA"/>
</dbReference>
<evidence type="ECO:0000313" key="3">
    <source>
        <dbReference type="Proteomes" id="UP001576784"/>
    </source>
</evidence>
<feature type="compositionally biased region" description="Polar residues" evidence="1">
    <location>
        <begin position="301"/>
        <end position="316"/>
    </location>
</feature>
<organism evidence="2 3">
    <name type="scientific">Floridaenema flaviceps BLCC-F50</name>
    <dbReference type="NCBI Taxonomy" id="3153642"/>
    <lineage>
        <taxon>Bacteria</taxon>
        <taxon>Bacillati</taxon>
        <taxon>Cyanobacteriota</taxon>
        <taxon>Cyanophyceae</taxon>
        <taxon>Oscillatoriophycideae</taxon>
        <taxon>Aerosakkonematales</taxon>
        <taxon>Aerosakkonemataceae</taxon>
        <taxon>Floridanema</taxon>
        <taxon>Floridanema flaviceps</taxon>
    </lineage>
</organism>
<evidence type="ECO:0000313" key="2">
    <source>
        <dbReference type="EMBL" id="MFB2894791.1"/>
    </source>
</evidence>
<feature type="region of interest" description="Disordered" evidence="1">
    <location>
        <begin position="261"/>
        <end position="326"/>
    </location>
</feature>